<evidence type="ECO:0000256" key="2">
    <source>
        <dbReference type="ARBA" id="ARBA00023015"/>
    </source>
</evidence>
<dbReference type="SUPFAM" id="SSF53850">
    <property type="entry name" value="Periplasmic binding protein-like II"/>
    <property type="match status" value="1"/>
</dbReference>
<feature type="compositionally biased region" description="Polar residues" evidence="5">
    <location>
        <begin position="197"/>
        <end position="208"/>
    </location>
</feature>
<proteinExistence type="inferred from homology"/>
<keyword evidence="3" id="KW-0238">DNA-binding</keyword>
<dbReference type="EMBL" id="JBIUYY010000003">
    <property type="protein sequence ID" value="MFJ2821044.1"/>
    <property type="molecule type" value="Genomic_DNA"/>
</dbReference>
<dbReference type="InterPro" id="IPR005119">
    <property type="entry name" value="LysR_subst-bd"/>
</dbReference>
<evidence type="ECO:0000256" key="4">
    <source>
        <dbReference type="ARBA" id="ARBA00023163"/>
    </source>
</evidence>
<dbReference type="Proteomes" id="UP001617351">
    <property type="component" value="Unassembled WGS sequence"/>
</dbReference>
<evidence type="ECO:0000256" key="1">
    <source>
        <dbReference type="ARBA" id="ARBA00009437"/>
    </source>
</evidence>
<dbReference type="PANTHER" id="PTHR30346">
    <property type="entry name" value="TRANSCRIPTIONAL DUAL REGULATOR HCAR-RELATED"/>
    <property type="match status" value="1"/>
</dbReference>
<feature type="domain" description="LysR substrate-binding" evidence="6">
    <location>
        <begin position="22"/>
        <end position="195"/>
    </location>
</feature>
<feature type="compositionally biased region" description="Low complexity" evidence="5">
    <location>
        <begin position="217"/>
        <end position="231"/>
    </location>
</feature>
<comment type="similarity">
    <text evidence="1">Belongs to the LysR transcriptional regulatory family.</text>
</comment>
<gene>
    <name evidence="7" type="ORF">ACIO7M_08035</name>
</gene>
<dbReference type="Gene3D" id="3.40.190.10">
    <property type="entry name" value="Periplasmic binding protein-like II"/>
    <property type="match status" value="2"/>
</dbReference>
<dbReference type="Pfam" id="PF03466">
    <property type="entry name" value="LysR_substrate"/>
    <property type="match status" value="1"/>
</dbReference>
<dbReference type="PANTHER" id="PTHR30346:SF0">
    <property type="entry name" value="HCA OPERON TRANSCRIPTIONAL ACTIVATOR HCAR"/>
    <property type="match status" value="1"/>
</dbReference>
<keyword evidence="4" id="KW-0804">Transcription</keyword>
<feature type="compositionally biased region" description="Gly residues" evidence="5">
    <location>
        <begin position="232"/>
        <end position="259"/>
    </location>
</feature>
<accession>A0ABW8ECS7</accession>
<sequence length="276" mass="28303">MTGSEAPPSFRLAYVPGVTPSKWVRIWNERLPDVPLTLVQVSATEAPDTLRDGGADAGLVRIPADRGGLAAIPLYTETTVVVVPKDHLVAAVDEVSTADLADEIVLHPLDDTLDWEALPGRPAFERPATTADAIELVAAGIGVLVVPQSLARLHHRKDLTYRPVTDAPASRVALSWPEADPTPDLVEHFIGIVRGRTVNSTRGPQRGTQDAKGGSRGAAAGKAAAGRNARGGASGGKGGTAKSGAGKGGTAKGGRGAGPAKGARTAKGAKGGRRRP</sequence>
<protein>
    <submittedName>
        <fullName evidence="7">LysR family transcriptional regulator substrate-binding protein</fullName>
    </submittedName>
</protein>
<feature type="region of interest" description="Disordered" evidence="5">
    <location>
        <begin position="196"/>
        <end position="276"/>
    </location>
</feature>
<evidence type="ECO:0000256" key="3">
    <source>
        <dbReference type="ARBA" id="ARBA00023125"/>
    </source>
</evidence>
<comment type="caution">
    <text evidence="7">The sequence shown here is derived from an EMBL/GenBank/DDBJ whole genome shotgun (WGS) entry which is preliminary data.</text>
</comment>
<keyword evidence="8" id="KW-1185">Reference proteome</keyword>
<name>A0ABW8ECS7_STRT5</name>
<evidence type="ECO:0000313" key="7">
    <source>
        <dbReference type="EMBL" id="MFJ2821044.1"/>
    </source>
</evidence>
<evidence type="ECO:0000256" key="5">
    <source>
        <dbReference type="SAM" id="MobiDB-lite"/>
    </source>
</evidence>
<keyword evidence="2" id="KW-0805">Transcription regulation</keyword>
<evidence type="ECO:0000259" key="6">
    <source>
        <dbReference type="Pfam" id="PF03466"/>
    </source>
</evidence>
<reference evidence="7 8" key="1">
    <citation type="submission" date="2024-10" db="EMBL/GenBank/DDBJ databases">
        <title>The Natural Products Discovery Center: Release of the First 8490 Sequenced Strains for Exploring Actinobacteria Biosynthetic Diversity.</title>
        <authorList>
            <person name="Kalkreuter E."/>
            <person name="Kautsar S.A."/>
            <person name="Yang D."/>
            <person name="Bader C.D."/>
            <person name="Teijaro C.N."/>
            <person name="Fluegel L."/>
            <person name="Davis C.M."/>
            <person name="Simpson J.R."/>
            <person name="Lauterbach L."/>
            <person name="Steele A.D."/>
            <person name="Gui C."/>
            <person name="Meng S."/>
            <person name="Li G."/>
            <person name="Viehrig K."/>
            <person name="Ye F."/>
            <person name="Su P."/>
            <person name="Kiefer A.F."/>
            <person name="Nichols A."/>
            <person name="Cepeda A.J."/>
            <person name="Yan W."/>
            <person name="Fan B."/>
            <person name="Jiang Y."/>
            <person name="Adhikari A."/>
            <person name="Zheng C.-J."/>
            <person name="Schuster L."/>
            <person name="Cowan T.M."/>
            <person name="Smanski M.J."/>
            <person name="Chevrette M.G."/>
            <person name="De Carvalho L.P.S."/>
            <person name="Shen B."/>
        </authorList>
    </citation>
    <scope>NUCLEOTIDE SEQUENCE [LARGE SCALE GENOMIC DNA]</scope>
    <source>
        <strain evidence="7 8">NPDC087220</strain>
    </source>
</reference>
<dbReference type="CDD" id="cd05466">
    <property type="entry name" value="PBP2_LTTR_substrate"/>
    <property type="match status" value="1"/>
</dbReference>
<dbReference type="RefSeq" id="WP_402378658.1">
    <property type="nucleotide sequence ID" value="NZ_JBIUYY010000003.1"/>
</dbReference>
<evidence type="ECO:0000313" key="8">
    <source>
        <dbReference type="Proteomes" id="UP001617351"/>
    </source>
</evidence>
<organism evidence="7 8">
    <name type="scientific">Streptomyces toxytricini</name>
    <name type="common">Actinomyces toxytricini</name>
    <dbReference type="NCBI Taxonomy" id="67369"/>
    <lineage>
        <taxon>Bacteria</taxon>
        <taxon>Bacillati</taxon>
        <taxon>Actinomycetota</taxon>
        <taxon>Actinomycetes</taxon>
        <taxon>Kitasatosporales</taxon>
        <taxon>Streptomycetaceae</taxon>
        <taxon>Streptomyces</taxon>
    </lineage>
</organism>